<evidence type="ECO:0000313" key="1">
    <source>
        <dbReference type="EMBL" id="KAA5531829.1"/>
    </source>
</evidence>
<evidence type="ECO:0000313" key="2">
    <source>
        <dbReference type="Proteomes" id="UP000325141"/>
    </source>
</evidence>
<dbReference type="EMBL" id="VWSG01000015">
    <property type="protein sequence ID" value="KAA5531829.1"/>
    <property type="molecule type" value="Genomic_DNA"/>
</dbReference>
<comment type="caution">
    <text evidence="1">The sequence shown here is derived from an EMBL/GenBank/DDBJ whole genome shotgun (WGS) entry which is preliminary data.</text>
</comment>
<dbReference type="AlphaFoldDB" id="A0A5M6CFE1"/>
<reference evidence="1 2" key="1">
    <citation type="submission" date="2019-09" db="EMBL/GenBank/DDBJ databases">
        <title>Genome sequence and assembly of Flavobacterium sp.</title>
        <authorList>
            <person name="Chhetri G."/>
        </authorList>
    </citation>
    <scope>NUCLEOTIDE SEQUENCE [LARGE SCALE GENOMIC DNA]</scope>
    <source>
        <strain evidence="1 2">SNL9</strain>
    </source>
</reference>
<keyword evidence="2" id="KW-1185">Reference proteome</keyword>
<sequence>MRNFLFFGLILLCIPYTTESERFLKKQLSEDNFDFIDLKAKSSTIHYNITNSGVQYGIITLNNKQEIKFWFVSHHFMSDKGGTIYEFPNGDKQFISGMYCCEVQFNDDGSLKNLSTFKNYLEAKNGLRT</sequence>
<proteinExistence type="predicted"/>
<organism evidence="1 2">
    <name type="scientific">Paenimyroides baculatum</name>
    <dbReference type="NCBI Taxonomy" id="2608000"/>
    <lineage>
        <taxon>Bacteria</taxon>
        <taxon>Pseudomonadati</taxon>
        <taxon>Bacteroidota</taxon>
        <taxon>Flavobacteriia</taxon>
        <taxon>Flavobacteriales</taxon>
        <taxon>Flavobacteriaceae</taxon>
        <taxon>Paenimyroides</taxon>
    </lineage>
</organism>
<dbReference type="Proteomes" id="UP000325141">
    <property type="component" value="Unassembled WGS sequence"/>
</dbReference>
<name>A0A5M6CFE1_9FLAO</name>
<gene>
    <name evidence="1" type="ORF">F0460_14520</name>
</gene>
<accession>A0A5M6CFE1</accession>
<dbReference type="RefSeq" id="WP_150014507.1">
    <property type="nucleotide sequence ID" value="NZ_VWSG01000015.1"/>
</dbReference>
<protein>
    <submittedName>
        <fullName evidence="1">Uncharacterized protein</fullName>
    </submittedName>
</protein>